<dbReference type="GO" id="GO:0016787">
    <property type="term" value="F:hydrolase activity"/>
    <property type="evidence" value="ECO:0007669"/>
    <property type="project" value="UniProtKB-KW"/>
</dbReference>
<comment type="caution">
    <text evidence="4">The sequence shown here is derived from an EMBL/GenBank/DDBJ whole genome shotgun (WGS) entry which is preliminary data.</text>
</comment>
<feature type="binding site" evidence="3">
    <location>
        <position position="70"/>
    </location>
    <ligand>
        <name>Mg(2+)</name>
        <dbReference type="ChEBI" id="CHEBI:18420"/>
        <label>1</label>
    </ligand>
</feature>
<feature type="binding site" evidence="3">
    <location>
        <position position="319"/>
    </location>
    <ligand>
        <name>Mg(2+)</name>
        <dbReference type="ChEBI" id="CHEBI:18420"/>
        <label>1</label>
    </ligand>
</feature>
<keyword evidence="3" id="KW-0479">Metal-binding</keyword>
<evidence type="ECO:0000256" key="1">
    <source>
        <dbReference type="ARBA" id="ARBA00010702"/>
    </source>
</evidence>
<protein>
    <recommendedName>
        <fullName evidence="6">Crystallin</fullName>
    </recommendedName>
</protein>
<dbReference type="PANTHER" id="PTHR16222:SF24">
    <property type="entry name" value="ADP-RIBOSYLHYDROLASE ARH3"/>
    <property type="match status" value="1"/>
</dbReference>
<dbReference type="InterPro" id="IPR036705">
    <property type="entry name" value="Ribosyl_crysJ1_sf"/>
</dbReference>
<dbReference type="InterPro" id="IPR005502">
    <property type="entry name" value="Ribosyl_crysJ1"/>
</dbReference>
<dbReference type="OrthoDB" id="9798107at2"/>
<dbReference type="GO" id="GO:0046872">
    <property type="term" value="F:metal ion binding"/>
    <property type="evidence" value="ECO:0007669"/>
    <property type="project" value="UniProtKB-KW"/>
</dbReference>
<keyword evidence="5" id="KW-1185">Reference proteome</keyword>
<keyword evidence="3" id="KW-0460">Magnesium</keyword>
<dbReference type="Pfam" id="PF03747">
    <property type="entry name" value="ADP_ribosyl_GH"/>
    <property type="match status" value="1"/>
</dbReference>
<evidence type="ECO:0000256" key="2">
    <source>
        <dbReference type="ARBA" id="ARBA00022801"/>
    </source>
</evidence>
<feature type="binding site" evidence="3">
    <location>
        <position position="68"/>
    </location>
    <ligand>
        <name>Mg(2+)</name>
        <dbReference type="ChEBI" id="CHEBI:18420"/>
        <label>1</label>
    </ligand>
</feature>
<dbReference type="EMBL" id="JPME01000018">
    <property type="protein sequence ID" value="KEZ89276.1"/>
    <property type="molecule type" value="Genomic_DNA"/>
</dbReference>
<feature type="binding site" evidence="3">
    <location>
        <position position="316"/>
    </location>
    <ligand>
        <name>Mg(2+)</name>
        <dbReference type="ChEBI" id="CHEBI:18420"/>
        <label>1</label>
    </ligand>
</feature>
<dbReference type="SUPFAM" id="SSF101478">
    <property type="entry name" value="ADP-ribosylglycohydrolase"/>
    <property type="match status" value="1"/>
</dbReference>
<evidence type="ECO:0008006" key="6">
    <source>
        <dbReference type="Google" id="ProtNLM"/>
    </source>
</evidence>
<comment type="cofactor">
    <cofactor evidence="3">
        <name>Mg(2+)</name>
        <dbReference type="ChEBI" id="CHEBI:18420"/>
    </cofactor>
    <text evidence="3">Binds 2 magnesium ions per subunit.</text>
</comment>
<proteinExistence type="inferred from homology"/>
<accession>A0A084JJZ2</accession>
<dbReference type="PANTHER" id="PTHR16222">
    <property type="entry name" value="ADP-RIBOSYLGLYCOHYDROLASE"/>
    <property type="match status" value="1"/>
</dbReference>
<sequence length="513" mass="57302">MAIPTIKEKCTGALVASAIGDALGWPYEFRARNKSNNIKNSDFFIEWTRSTGGKYWNHYENILPGEYSDDTQMILSVARSIIGGDWENIFAKNELPFWLEYERGGGFALKRAAKILKGGTNPWESNESQKYFNAGGNGAVMRILPHVIARACKIDIKELMIDVIKDSIFTHGHPRAILGATCYAYALSVLLRKESVLGYGELINSVIEGRGEWAAFPDSTIFSDWIEATKRNSDYDYFETWSLCAQSMVQKLNFISNSLKKGLLVNDKEVLEQVECFAKSNGAGDVAILSALYLTSRYANNPILGIKSGAFSVGADTDTIASITGGLLGMLCGITWIPAEWKMVQDYNCLINIAESLLAEDMKEATKKITTQYKEQYNNWESSPIGKIRAVSDLVVPSGKTGIVYIKKVESLSGQTFYLKKFERIKSSSELTQNIKRQPATVPLLNKSKVFSLNNNAVETIIKNPLFERITLKKVLQILYAIMNGNQNYAEIAKKNKVDQEIVEVIKDFVIKE</sequence>
<name>A0A084JJZ2_9FIRM</name>
<evidence type="ECO:0000313" key="4">
    <source>
        <dbReference type="EMBL" id="KEZ89276.1"/>
    </source>
</evidence>
<gene>
    <name evidence="4" type="ORF">IO98_14905</name>
</gene>
<dbReference type="Gene3D" id="1.10.4080.10">
    <property type="entry name" value="ADP-ribosylation/Crystallin J1"/>
    <property type="match status" value="1"/>
</dbReference>
<dbReference type="InterPro" id="IPR050792">
    <property type="entry name" value="ADP-ribosylglycohydrolase"/>
</dbReference>
<evidence type="ECO:0000256" key="3">
    <source>
        <dbReference type="PIRSR" id="PIRSR605502-1"/>
    </source>
</evidence>
<feature type="binding site" evidence="3">
    <location>
        <position position="69"/>
    </location>
    <ligand>
        <name>Mg(2+)</name>
        <dbReference type="ChEBI" id="CHEBI:18420"/>
        <label>1</label>
    </ligand>
</feature>
<feature type="binding site" evidence="3">
    <location>
        <position position="318"/>
    </location>
    <ligand>
        <name>Mg(2+)</name>
        <dbReference type="ChEBI" id="CHEBI:18420"/>
        <label>1</label>
    </ligand>
</feature>
<dbReference type="AlphaFoldDB" id="A0A084JJZ2"/>
<evidence type="ECO:0000313" key="5">
    <source>
        <dbReference type="Proteomes" id="UP000028525"/>
    </source>
</evidence>
<organism evidence="4 5">
    <name type="scientific">Lacrimispora celerecrescens</name>
    <dbReference type="NCBI Taxonomy" id="29354"/>
    <lineage>
        <taxon>Bacteria</taxon>
        <taxon>Bacillati</taxon>
        <taxon>Bacillota</taxon>
        <taxon>Clostridia</taxon>
        <taxon>Lachnospirales</taxon>
        <taxon>Lachnospiraceae</taxon>
        <taxon>Lacrimispora</taxon>
    </lineage>
</organism>
<reference evidence="4 5" key="1">
    <citation type="submission" date="2014-07" db="EMBL/GenBank/DDBJ databases">
        <title>Draft genome of Clostridium celerecrescens 152B isolated from sediments associated with methane hydrate from Krishna Godavari basin.</title>
        <authorList>
            <person name="Honkalas V.S."/>
            <person name="Dabir A.P."/>
            <person name="Arora P."/>
            <person name="Dhakephalkar P.K."/>
        </authorList>
    </citation>
    <scope>NUCLEOTIDE SEQUENCE [LARGE SCALE GENOMIC DNA]</scope>
    <source>
        <strain evidence="4 5">152B</strain>
    </source>
</reference>
<keyword evidence="2" id="KW-0378">Hydrolase</keyword>
<dbReference type="STRING" id="29354.IO98_14905"/>
<comment type="similarity">
    <text evidence="1">Belongs to the ADP-ribosylglycohydrolase family.</text>
</comment>
<dbReference type="Proteomes" id="UP000028525">
    <property type="component" value="Unassembled WGS sequence"/>
</dbReference>